<proteinExistence type="predicted"/>
<dbReference type="GeneID" id="29057221"/>
<dbReference type="Proteomes" id="UP000202181">
    <property type="component" value="Segment"/>
</dbReference>
<keyword evidence="2" id="KW-1185">Reference proteome</keyword>
<dbReference type="KEGG" id="vg:29057221"/>
<sequence>MNISDQIVNLCRDPFVMLMLTAKAASNEDDLISLLSDPVELCVARDKRLHEANTTDMAATLQSPDAAKFILLMTDAQWRQEHQLQGEFANLPFAFGELVTGDQHLKGIIAGEELAEFQTTMTLAAKKFAELTAA</sequence>
<organism evidence="1 2">
    <name type="scientific">Erwinia phage vB_EamM_Asesino</name>
    <dbReference type="NCBI Taxonomy" id="1883370"/>
    <lineage>
        <taxon>Viruses</taxon>
        <taxon>Duplodnaviria</taxon>
        <taxon>Heunggongvirae</taxon>
        <taxon>Uroviricota</taxon>
        <taxon>Caudoviricetes</taxon>
        <taxon>Chimalliviridae</taxon>
        <taxon>Erskinevirus</taxon>
        <taxon>Erskinevirus asesino</taxon>
    </lineage>
</organism>
<reference evidence="1" key="1">
    <citation type="submission" date="2016-06" db="EMBL/GenBank/DDBJ databases">
        <authorList>
            <person name="Berg J.A."/>
            <person name="Hyde J.R."/>
            <person name="Breakwell D.P."/>
            <person name="Hope S."/>
            <person name="Grose J.H."/>
        </authorList>
    </citation>
    <scope>NUCLEOTIDE SEQUENCE [LARGE SCALE GENOMIC DNA]</scope>
</reference>
<dbReference type="EMBL" id="KX397364">
    <property type="protein sequence ID" value="ANZ48284.1"/>
    <property type="molecule type" value="Genomic_DNA"/>
</dbReference>
<protein>
    <submittedName>
        <fullName evidence="1">Uncharacterized protein</fullName>
    </submittedName>
</protein>
<dbReference type="OrthoDB" id="37851at10239"/>
<name>A0A1B2IAP1_9CAUD</name>
<evidence type="ECO:0000313" key="2">
    <source>
        <dbReference type="Proteomes" id="UP000202181"/>
    </source>
</evidence>
<accession>A0A1B2IAP1</accession>
<evidence type="ECO:0000313" key="1">
    <source>
        <dbReference type="EMBL" id="ANZ48284.1"/>
    </source>
</evidence>
<gene>
    <name evidence="1" type="ORF">ASESINO_271</name>
</gene>
<dbReference type="RefSeq" id="YP_009290889.1">
    <property type="nucleotide sequence ID" value="NC_031107.2"/>
</dbReference>